<evidence type="ECO:0000313" key="2">
    <source>
        <dbReference type="EMBL" id="GBP31387.1"/>
    </source>
</evidence>
<feature type="region of interest" description="Disordered" evidence="1">
    <location>
        <begin position="57"/>
        <end position="86"/>
    </location>
</feature>
<dbReference type="AlphaFoldDB" id="A0A4C1UZE7"/>
<sequence length="86" mass="9438">MNTVSGSIRTYPTWKKGIKASGVRTSYVSLESTGDRSFYRTTALVAAEKLTTRNRTIFSTSPARSAPGRRFIASGRRPPPAKSSQR</sequence>
<reference evidence="2 3" key="1">
    <citation type="journal article" date="2019" name="Commun. Biol.">
        <title>The bagworm genome reveals a unique fibroin gene that provides high tensile strength.</title>
        <authorList>
            <person name="Kono N."/>
            <person name="Nakamura H."/>
            <person name="Ohtoshi R."/>
            <person name="Tomita M."/>
            <person name="Numata K."/>
            <person name="Arakawa K."/>
        </authorList>
    </citation>
    <scope>NUCLEOTIDE SEQUENCE [LARGE SCALE GENOMIC DNA]</scope>
</reference>
<organism evidence="2 3">
    <name type="scientific">Eumeta variegata</name>
    <name type="common">Bagworm moth</name>
    <name type="synonym">Eumeta japonica</name>
    <dbReference type="NCBI Taxonomy" id="151549"/>
    <lineage>
        <taxon>Eukaryota</taxon>
        <taxon>Metazoa</taxon>
        <taxon>Ecdysozoa</taxon>
        <taxon>Arthropoda</taxon>
        <taxon>Hexapoda</taxon>
        <taxon>Insecta</taxon>
        <taxon>Pterygota</taxon>
        <taxon>Neoptera</taxon>
        <taxon>Endopterygota</taxon>
        <taxon>Lepidoptera</taxon>
        <taxon>Glossata</taxon>
        <taxon>Ditrysia</taxon>
        <taxon>Tineoidea</taxon>
        <taxon>Psychidae</taxon>
        <taxon>Oiketicinae</taxon>
        <taxon>Eumeta</taxon>
    </lineage>
</organism>
<dbReference type="EMBL" id="BGZK01000245">
    <property type="protein sequence ID" value="GBP31387.1"/>
    <property type="molecule type" value="Genomic_DNA"/>
</dbReference>
<name>A0A4C1UZE7_EUMVA</name>
<protein>
    <submittedName>
        <fullName evidence="2">Uncharacterized protein</fullName>
    </submittedName>
</protein>
<gene>
    <name evidence="2" type="ORF">EVAR_13507_1</name>
</gene>
<dbReference type="Proteomes" id="UP000299102">
    <property type="component" value="Unassembled WGS sequence"/>
</dbReference>
<keyword evidence="3" id="KW-1185">Reference proteome</keyword>
<comment type="caution">
    <text evidence="2">The sequence shown here is derived from an EMBL/GenBank/DDBJ whole genome shotgun (WGS) entry which is preliminary data.</text>
</comment>
<feature type="compositionally biased region" description="Pro residues" evidence="1">
    <location>
        <begin position="77"/>
        <end position="86"/>
    </location>
</feature>
<accession>A0A4C1UZE7</accession>
<evidence type="ECO:0000313" key="3">
    <source>
        <dbReference type="Proteomes" id="UP000299102"/>
    </source>
</evidence>
<proteinExistence type="predicted"/>
<evidence type="ECO:0000256" key="1">
    <source>
        <dbReference type="SAM" id="MobiDB-lite"/>
    </source>
</evidence>